<dbReference type="PATRIC" id="fig|582475.4.peg.1665"/>
<accession>A0A0K9FDD5</accession>
<feature type="transmembrane region" description="Helical" evidence="1">
    <location>
        <begin position="40"/>
        <end position="64"/>
    </location>
</feature>
<comment type="caution">
    <text evidence="2">The sequence shown here is derived from an EMBL/GenBank/DDBJ whole genome shotgun (WGS) entry which is preliminary data.</text>
</comment>
<organism evidence="2 3">
    <name type="scientific">Lysinibacillus xylanilyticus</name>
    <dbReference type="NCBI Taxonomy" id="582475"/>
    <lineage>
        <taxon>Bacteria</taxon>
        <taxon>Bacillati</taxon>
        <taxon>Bacillota</taxon>
        <taxon>Bacilli</taxon>
        <taxon>Bacillales</taxon>
        <taxon>Bacillaceae</taxon>
        <taxon>Lysinibacillus</taxon>
    </lineage>
</organism>
<evidence type="ECO:0000313" key="3">
    <source>
        <dbReference type="Proteomes" id="UP000037326"/>
    </source>
</evidence>
<dbReference type="InterPro" id="IPR024529">
    <property type="entry name" value="ECF_trnsprt_substrate-spec"/>
</dbReference>
<dbReference type="EMBL" id="LFXJ01000005">
    <property type="protein sequence ID" value="KMY32519.1"/>
    <property type="molecule type" value="Genomic_DNA"/>
</dbReference>
<dbReference type="OrthoDB" id="5431035at2"/>
<evidence type="ECO:0000313" key="2">
    <source>
        <dbReference type="EMBL" id="KMY32519.1"/>
    </source>
</evidence>
<keyword evidence="1" id="KW-0472">Membrane</keyword>
<dbReference type="Gene3D" id="1.10.1760.20">
    <property type="match status" value="1"/>
</dbReference>
<evidence type="ECO:0000256" key="1">
    <source>
        <dbReference type="SAM" id="Phobius"/>
    </source>
</evidence>
<sequence>MDRQRLMKLTLTAMVAAICAVGAVIKIPTPFITTAALDSAPAFLSVVFLSPVLAGVAGVIGHFISALTTGFPFGPLHIIIAVEMFIVVWIFGVMHKKGMHFWKWPVALILNGVVAPLPFYFIISPAFYWTSLTSLPLATLINLVIVAVVMPILSKVFVRKEGRVH</sequence>
<dbReference type="GO" id="GO:0022857">
    <property type="term" value="F:transmembrane transporter activity"/>
    <property type="evidence" value="ECO:0007669"/>
    <property type="project" value="InterPro"/>
</dbReference>
<dbReference type="AlphaFoldDB" id="A0A0K9FDD5"/>
<gene>
    <name evidence="2" type="ORF">ACZ11_10380</name>
</gene>
<keyword evidence="1" id="KW-1133">Transmembrane helix</keyword>
<reference evidence="3" key="1">
    <citation type="submission" date="2015-07" db="EMBL/GenBank/DDBJ databases">
        <authorList>
            <person name="Liu B."/>
            <person name="Wang J."/>
            <person name="Zhu Y."/>
            <person name="Liu G."/>
            <person name="Chen Q."/>
            <person name="Lan J."/>
            <person name="Che J."/>
            <person name="Ge C."/>
            <person name="Shi H."/>
            <person name="Pan Z."/>
            <person name="Liu X."/>
        </authorList>
    </citation>
    <scope>NUCLEOTIDE SEQUENCE [LARGE SCALE GENOMIC DNA]</scope>
    <source>
        <strain evidence="3">DSM 23493</strain>
    </source>
</reference>
<dbReference type="Proteomes" id="UP000037326">
    <property type="component" value="Unassembled WGS sequence"/>
</dbReference>
<proteinExistence type="predicted"/>
<dbReference type="GeneID" id="96598653"/>
<feature type="transmembrane region" description="Helical" evidence="1">
    <location>
        <begin position="76"/>
        <end position="94"/>
    </location>
</feature>
<dbReference type="Pfam" id="PF12822">
    <property type="entry name" value="ECF_trnsprt"/>
    <property type="match status" value="1"/>
</dbReference>
<keyword evidence="1" id="KW-0812">Transmembrane</keyword>
<name>A0A0K9FDD5_9BACI</name>
<feature type="transmembrane region" description="Helical" evidence="1">
    <location>
        <begin position="6"/>
        <end position="28"/>
    </location>
</feature>
<protein>
    <submittedName>
        <fullName evidence="2">Membrane protein</fullName>
    </submittedName>
</protein>
<feature type="transmembrane region" description="Helical" evidence="1">
    <location>
        <begin position="135"/>
        <end position="158"/>
    </location>
</feature>
<feature type="transmembrane region" description="Helical" evidence="1">
    <location>
        <begin position="106"/>
        <end position="129"/>
    </location>
</feature>
<dbReference type="RefSeq" id="WP_049665844.1">
    <property type="nucleotide sequence ID" value="NZ_LFXJ01000005.1"/>
</dbReference>